<dbReference type="InterPro" id="IPR029442">
    <property type="entry name" value="GyrI-like"/>
</dbReference>
<evidence type="ECO:0000313" key="2">
    <source>
        <dbReference type="EMBL" id="RDI45676.1"/>
    </source>
</evidence>
<proteinExistence type="predicted"/>
<comment type="caution">
    <text evidence="2">The sequence shown here is derived from an EMBL/GenBank/DDBJ whole genome shotgun (WGS) entry which is preliminary data.</text>
</comment>
<organism evidence="2 3">
    <name type="scientific">Falsibacillus pallidus</name>
    <dbReference type="NCBI Taxonomy" id="493781"/>
    <lineage>
        <taxon>Bacteria</taxon>
        <taxon>Bacillati</taxon>
        <taxon>Bacillota</taxon>
        <taxon>Bacilli</taxon>
        <taxon>Bacillales</taxon>
        <taxon>Bacillaceae</taxon>
        <taxon>Falsibacillus</taxon>
    </lineage>
</organism>
<gene>
    <name evidence="2" type="ORF">DFR59_102308</name>
</gene>
<evidence type="ECO:0000313" key="3">
    <source>
        <dbReference type="Proteomes" id="UP000255326"/>
    </source>
</evidence>
<sequence>MVDLEFEILELPAYRAIGLKWDGAYSEASTLGTVIQKMSERVHELEGAVNPDVQLGLSYHTRVDGFVHYSAYEVSEKQDVPEDMVEIRVPAMTYLFMHHSKGSDINDAYTKVYNWFNDHDYIPYREEGKEYFDHLPIKHERYPKDRDVNDPEFDILIPIIKK</sequence>
<dbReference type="InterPro" id="IPR010499">
    <property type="entry name" value="AraC_E-bd"/>
</dbReference>
<dbReference type="SUPFAM" id="SSF55136">
    <property type="entry name" value="Probable bacterial effector-binding domain"/>
    <property type="match status" value="1"/>
</dbReference>
<evidence type="ECO:0000259" key="1">
    <source>
        <dbReference type="SMART" id="SM00871"/>
    </source>
</evidence>
<name>A0A370GR04_9BACI</name>
<dbReference type="SMART" id="SM00871">
    <property type="entry name" value="AraC_E_bind"/>
    <property type="match status" value="1"/>
</dbReference>
<reference evidence="2 3" key="1">
    <citation type="submission" date="2018-07" db="EMBL/GenBank/DDBJ databases">
        <title>Genomic Encyclopedia of Type Strains, Phase IV (KMG-IV): sequencing the most valuable type-strain genomes for metagenomic binning, comparative biology and taxonomic classification.</title>
        <authorList>
            <person name="Goeker M."/>
        </authorList>
    </citation>
    <scope>NUCLEOTIDE SEQUENCE [LARGE SCALE GENOMIC DNA]</scope>
    <source>
        <strain evidence="2 3">DSM 25281</strain>
    </source>
</reference>
<accession>A0A370GR04</accession>
<dbReference type="EMBL" id="QQAY01000002">
    <property type="protein sequence ID" value="RDI45676.1"/>
    <property type="molecule type" value="Genomic_DNA"/>
</dbReference>
<dbReference type="AlphaFoldDB" id="A0A370GR04"/>
<feature type="domain" description="AraC effector-binding" evidence="1">
    <location>
        <begin position="4"/>
        <end position="160"/>
    </location>
</feature>
<dbReference type="OrthoDB" id="2364201at2"/>
<dbReference type="Proteomes" id="UP000255326">
    <property type="component" value="Unassembled WGS sequence"/>
</dbReference>
<dbReference type="RefSeq" id="WP_114744503.1">
    <property type="nucleotide sequence ID" value="NZ_QQAY01000002.1"/>
</dbReference>
<dbReference type="InterPro" id="IPR011256">
    <property type="entry name" value="Reg_factor_effector_dom_sf"/>
</dbReference>
<dbReference type="Pfam" id="PF06445">
    <property type="entry name" value="GyrI-like"/>
    <property type="match status" value="1"/>
</dbReference>
<keyword evidence="3" id="KW-1185">Reference proteome</keyword>
<protein>
    <submittedName>
        <fullName evidence="2">Putative transcriptional regulator YdeE</fullName>
    </submittedName>
</protein>
<dbReference type="Gene3D" id="3.20.80.10">
    <property type="entry name" value="Regulatory factor, effector binding domain"/>
    <property type="match status" value="1"/>
</dbReference>